<dbReference type="GO" id="GO:0032183">
    <property type="term" value="F:SUMO binding"/>
    <property type="evidence" value="ECO:0007669"/>
    <property type="project" value="InterPro"/>
</dbReference>
<dbReference type="PANTHER" id="PTHR15294:SF3">
    <property type="entry name" value="SUMO-SPECIFIC ISOPEPTIDASE USPL1"/>
    <property type="match status" value="1"/>
</dbReference>
<feature type="region of interest" description="Disordered" evidence="2">
    <location>
        <begin position="367"/>
        <end position="389"/>
    </location>
</feature>
<evidence type="ECO:0000256" key="1">
    <source>
        <dbReference type="SAM" id="Coils"/>
    </source>
</evidence>
<dbReference type="OrthoDB" id="6160353at2759"/>
<accession>A0A9Q1EPK9</accession>
<feature type="region of interest" description="Disordered" evidence="2">
    <location>
        <begin position="767"/>
        <end position="824"/>
    </location>
</feature>
<reference evidence="4" key="1">
    <citation type="journal article" date="2023" name="Science">
        <title>Genome structures resolve the early diversification of teleost fishes.</title>
        <authorList>
            <person name="Parey E."/>
            <person name="Louis A."/>
            <person name="Montfort J."/>
            <person name="Bouchez O."/>
            <person name="Roques C."/>
            <person name="Iampietro C."/>
            <person name="Lluch J."/>
            <person name="Castinel A."/>
            <person name="Donnadieu C."/>
            <person name="Desvignes T."/>
            <person name="Floi Bucao C."/>
            <person name="Jouanno E."/>
            <person name="Wen M."/>
            <person name="Mejri S."/>
            <person name="Dirks R."/>
            <person name="Jansen H."/>
            <person name="Henkel C."/>
            <person name="Chen W.J."/>
            <person name="Zahm M."/>
            <person name="Cabau C."/>
            <person name="Klopp C."/>
            <person name="Thompson A.W."/>
            <person name="Robinson-Rechavi M."/>
            <person name="Braasch I."/>
            <person name="Lecointre G."/>
            <person name="Bobe J."/>
            <person name="Postlethwait J.H."/>
            <person name="Berthelot C."/>
            <person name="Roest Crollius H."/>
            <person name="Guiguen Y."/>
        </authorList>
    </citation>
    <scope>NUCLEOTIDE SEQUENCE</scope>
    <source>
        <strain evidence="4">WJC10195</strain>
    </source>
</reference>
<keyword evidence="5" id="KW-1185">Reference proteome</keyword>
<feature type="region of interest" description="Disordered" evidence="2">
    <location>
        <begin position="845"/>
        <end position="956"/>
    </location>
</feature>
<protein>
    <recommendedName>
        <fullName evidence="3">USP domain-containing protein</fullName>
    </recommendedName>
</protein>
<evidence type="ECO:0000313" key="5">
    <source>
        <dbReference type="Proteomes" id="UP001152622"/>
    </source>
</evidence>
<gene>
    <name evidence="4" type="ORF">SKAU_G00325700</name>
</gene>
<dbReference type="PROSITE" id="PS50235">
    <property type="entry name" value="USP_3"/>
    <property type="match status" value="1"/>
</dbReference>
<sequence length="1216" mass="131223">MVMFSTWQRTALDPGIPSDLPMNGESTDLGVTAPDPAGYLGKVNERASLLENCPWCTAKGQIYGLRSYRINFHESITLCTNPECLFPLVSKPLEEILNSLTAGGCKDEGKRKSPSGCHGDDAAAFPKRQKAEDPECVTGLANDVGPGRSEGVPRQPVSLDGNGERTEAVAHLLGEGSRWLGEDDGCLEAHFPRCRAELQPGDPLGDVAKEEAASENGKENLPVSDGVPAVEQVACLPKEQVVIGASEEQETWLTVQREVRPTVEPEVRPMAEPEISLLEEQVARRNEEEESLPMESEARPTAEPEAIPVELTARLIEEDEGLPMEEPGAGLTAEPEARPTAEDHVARLTERLNVGPTVEEVVRAGKSTDELEASSTAQQQVSPTVEQEDGPIKMVPASSHLFWRNENKLCWLDAMLVALVQCRTLRKCAAGMPKKKSPIQRLCNRYSKACDLMKAEEQMGHEVEVAKVPSAVLDQTLIELEDLRSSTFKLLQPKLKCTLGQEETPVFALPAFLRLDSPAEALFKHTFHWDFECAACGYTSRTRCQKTLTTFTGVLADWHPLRAVHQAQCNSCQSKLQNRKMVLKSISSVFALHFVEGLPQNDVDAYSFDFHDDHYFVSTVIQYDQCLKHFVTWIRSDSGSWLEFDDLKYPQCTSHKRLPFPANQIHVVFWEIQAAKPEGACPGDRYHGYTPVETVTGDADGRPRDLSFTFPQDDTYIVEALTEDGKASPKGPDQSVGSTTLLDAFEGLSHSDIITLTLVEVKADADGCTPADSSPPAAVEMGPVSSTGANGGKTRNPPKRKRSTKVAKRAPQANKAAPPPLVSNALTSSAFSSVRWSHLLRQPSYRLPPTPAPPSPAPALPSPAPALPSPAPPSPAPALPSPAPALPSPAPALPSPAPASPSPAPAPPSPAPDPPSSVTRTPTPSVFSNARTPVLPSRQPSFQSTPVPPKRDPDALSYKPALKLATEDILPGKPAEMFRGFQARGHAAVTNGSSDGNRCRSDNSGTKNAPFKQPWLKSPCLQPLALTSLKPPCRTEGLTPTTPLRPTKVLKTQTTILDDTNTLREKLMKKLKKKKKLLAALDNMMGKEAGNLQRPDSTAIGSPYTVSSTTSLCSNSSYDEFFNDLLSPATTASNLSPDSTGLLEMLVTGQEGVELAGGSPATTQPGGGAMDWDVSTQAGNDLSSAKDDFLDELMSGPGLQPGHSENVDFNMLDMFF</sequence>
<feature type="compositionally biased region" description="Basic residues" evidence="2">
    <location>
        <begin position="796"/>
        <end position="808"/>
    </location>
</feature>
<evidence type="ECO:0000313" key="4">
    <source>
        <dbReference type="EMBL" id="KAJ8342642.1"/>
    </source>
</evidence>
<evidence type="ECO:0000259" key="3">
    <source>
        <dbReference type="PROSITE" id="PS50235"/>
    </source>
</evidence>
<dbReference type="GO" id="GO:0015030">
    <property type="term" value="C:Cajal body"/>
    <property type="evidence" value="ECO:0007669"/>
    <property type="project" value="TreeGrafter"/>
</dbReference>
<feature type="region of interest" description="Disordered" evidence="2">
    <location>
        <begin position="104"/>
        <end position="123"/>
    </location>
</feature>
<name>A0A9Q1EPK9_SYNKA</name>
<dbReference type="AlphaFoldDB" id="A0A9Q1EPK9"/>
<feature type="compositionally biased region" description="Polar residues" evidence="2">
    <location>
        <begin position="373"/>
        <end position="385"/>
    </location>
</feature>
<dbReference type="GO" id="GO:0030576">
    <property type="term" value="P:Cajal body organization"/>
    <property type="evidence" value="ECO:0007669"/>
    <property type="project" value="InterPro"/>
</dbReference>
<dbReference type="InterPro" id="IPR028890">
    <property type="entry name" value="Peptidase_C98"/>
</dbReference>
<feature type="region of interest" description="Disordered" evidence="2">
    <location>
        <begin position="320"/>
        <end position="340"/>
    </location>
</feature>
<feature type="domain" description="USP" evidence="3">
    <location>
        <begin position="401"/>
        <end position="673"/>
    </location>
</feature>
<feature type="compositionally biased region" description="Pro residues" evidence="2">
    <location>
        <begin position="846"/>
        <end position="915"/>
    </location>
</feature>
<feature type="region of interest" description="Disordered" evidence="2">
    <location>
        <begin position="989"/>
        <end position="1014"/>
    </location>
</feature>
<dbReference type="InterPro" id="IPR028889">
    <property type="entry name" value="USP"/>
</dbReference>
<dbReference type="EMBL" id="JAINUF010000014">
    <property type="protein sequence ID" value="KAJ8342642.1"/>
    <property type="molecule type" value="Genomic_DNA"/>
</dbReference>
<evidence type="ECO:0000256" key="2">
    <source>
        <dbReference type="SAM" id="MobiDB-lite"/>
    </source>
</evidence>
<organism evidence="4 5">
    <name type="scientific">Synaphobranchus kaupii</name>
    <name type="common">Kaup's arrowtooth eel</name>
    <dbReference type="NCBI Taxonomy" id="118154"/>
    <lineage>
        <taxon>Eukaryota</taxon>
        <taxon>Metazoa</taxon>
        <taxon>Chordata</taxon>
        <taxon>Craniata</taxon>
        <taxon>Vertebrata</taxon>
        <taxon>Euteleostomi</taxon>
        <taxon>Actinopterygii</taxon>
        <taxon>Neopterygii</taxon>
        <taxon>Teleostei</taxon>
        <taxon>Anguilliformes</taxon>
        <taxon>Synaphobranchidae</taxon>
        <taxon>Synaphobranchus</taxon>
    </lineage>
</organism>
<dbReference type="PANTHER" id="PTHR15294">
    <property type="entry name" value="RETINOVIN-RELATED"/>
    <property type="match status" value="1"/>
</dbReference>
<comment type="caution">
    <text evidence="4">The sequence shown here is derived from an EMBL/GenBank/DDBJ whole genome shotgun (WGS) entry which is preliminary data.</text>
</comment>
<feature type="region of interest" description="Disordered" evidence="2">
    <location>
        <begin position="141"/>
        <end position="161"/>
    </location>
</feature>
<dbReference type="PRINTS" id="PR01217">
    <property type="entry name" value="PRICHEXTENSN"/>
</dbReference>
<dbReference type="Pfam" id="PF15499">
    <property type="entry name" value="Peptidase_C98"/>
    <property type="match status" value="1"/>
</dbReference>
<feature type="coiled-coil region" evidence="1">
    <location>
        <begin position="1057"/>
        <end position="1084"/>
    </location>
</feature>
<feature type="compositionally biased region" description="Polar residues" evidence="2">
    <location>
        <begin position="990"/>
        <end position="1007"/>
    </location>
</feature>
<keyword evidence="1" id="KW-0175">Coiled coil</keyword>
<dbReference type="InterPro" id="IPR033505">
    <property type="entry name" value="USPL1"/>
</dbReference>
<feature type="compositionally biased region" description="Low complexity" evidence="2">
    <location>
        <begin position="916"/>
        <end position="925"/>
    </location>
</feature>
<dbReference type="Proteomes" id="UP001152622">
    <property type="component" value="Chromosome 14"/>
</dbReference>
<proteinExistence type="predicted"/>
<dbReference type="GO" id="GO:0016926">
    <property type="term" value="P:protein desumoylation"/>
    <property type="evidence" value="ECO:0007669"/>
    <property type="project" value="TreeGrafter"/>
</dbReference>